<accession>A0A1F6DBN0</accession>
<evidence type="ECO:0000256" key="2">
    <source>
        <dbReference type="ARBA" id="ARBA00022515"/>
    </source>
</evidence>
<keyword evidence="15" id="KW-0175">Coiled coil</keyword>
<reference evidence="17 18" key="1">
    <citation type="journal article" date="2016" name="Nat. Commun.">
        <title>Thousands of microbial genomes shed light on interconnected biogeochemical processes in an aquifer system.</title>
        <authorList>
            <person name="Anantharaman K."/>
            <person name="Brown C.T."/>
            <person name="Hug L.A."/>
            <person name="Sharon I."/>
            <person name="Castelle C.J."/>
            <person name="Probst A.J."/>
            <person name="Thomas B.C."/>
            <person name="Singh A."/>
            <person name="Wilkins M.J."/>
            <person name="Karaoz U."/>
            <person name="Brodie E.L."/>
            <person name="Williams K.H."/>
            <person name="Hubbard S.S."/>
            <person name="Banfield J.F."/>
        </authorList>
    </citation>
    <scope>NUCLEOTIDE SEQUENCE [LARGE SCALE GENOMIC DNA]</scope>
</reference>
<dbReference type="InterPro" id="IPR013264">
    <property type="entry name" value="DNAG_N"/>
</dbReference>
<dbReference type="Pfam" id="PF01807">
    <property type="entry name" value="Zn_ribbon_DnaG"/>
    <property type="match status" value="1"/>
</dbReference>
<dbReference type="PANTHER" id="PTHR30313">
    <property type="entry name" value="DNA PRIMASE"/>
    <property type="match status" value="1"/>
</dbReference>
<evidence type="ECO:0000256" key="7">
    <source>
        <dbReference type="ARBA" id="ARBA00022771"/>
    </source>
</evidence>
<dbReference type="InterPro" id="IPR034151">
    <property type="entry name" value="TOPRIM_DnaG_bac"/>
</dbReference>
<dbReference type="EC" id="2.7.7.101" evidence="12"/>
<dbReference type="Gene3D" id="3.40.1360.10">
    <property type="match status" value="1"/>
</dbReference>
<dbReference type="Pfam" id="PF10410">
    <property type="entry name" value="DnaB_bind"/>
    <property type="match status" value="1"/>
</dbReference>
<dbReference type="AlphaFoldDB" id="A0A1F6DBN0"/>
<evidence type="ECO:0000259" key="16">
    <source>
        <dbReference type="PROSITE" id="PS50880"/>
    </source>
</evidence>
<dbReference type="Gene3D" id="3.90.580.10">
    <property type="entry name" value="Zinc finger, CHC2-type domain"/>
    <property type="match status" value="1"/>
</dbReference>
<dbReference type="InterPro" id="IPR002694">
    <property type="entry name" value="Znf_CHC2"/>
</dbReference>
<dbReference type="InterPro" id="IPR006171">
    <property type="entry name" value="TOPRIM_dom"/>
</dbReference>
<feature type="coiled-coil region" evidence="15">
    <location>
        <begin position="519"/>
        <end position="565"/>
    </location>
</feature>
<dbReference type="InterPro" id="IPR006295">
    <property type="entry name" value="DNA_primase_DnaG"/>
</dbReference>
<evidence type="ECO:0000256" key="3">
    <source>
        <dbReference type="ARBA" id="ARBA00022679"/>
    </source>
</evidence>
<evidence type="ECO:0000313" key="17">
    <source>
        <dbReference type="EMBL" id="OGG58432.1"/>
    </source>
</evidence>
<dbReference type="PANTHER" id="PTHR30313:SF2">
    <property type="entry name" value="DNA PRIMASE"/>
    <property type="match status" value="1"/>
</dbReference>
<evidence type="ECO:0000256" key="1">
    <source>
        <dbReference type="ARBA" id="ARBA00022478"/>
    </source>
</evidence>
<keyword evidence="11 12" id="KW-0804">Transcription</keyword>
<dbReference type="NCBIfam" id="TIGR01391">
    <property type="entry name" value="dnaG"/>
    <property type="match status" value="1"/>
</dbReference>
<keyword evidence="5 12" id="KW-0235">DNA replication</keyword>
<keyword evidence="9" id="KW-0460">Magnesium</keyword>
<evidence type="ECO:0000256" key="15">
    <source>
        <dbReference type="SAM" id="Coils"/>
    </source>
</evidence>
<sequence length="566" mass="63373">MSDTVQQIKDRLNIVDVVSGYVKLDRAGQNMRARCPFHAERTPSFIVSPDRGTYHCFGCGVGGDMFSFIEAIEGVDFKGALKILAERAGVELVYAKGEKKDDKDRLFEAMEAATIYYQSRLNDEAKEYLTKRGLEQATMNAFRIGFAGDQWSDLSDHLRGKKFTEKEILDAGLAKKGEKGGLTDKFRNRIMFPIADTAGRIVAFSGRTFGANAHPDAPKYLNSPETPLFIKSRILYGFDRAKQTIRKHNFALLVEGQMDLILSHQAGWGNTVAVSGTAFTMEHAALLKRMSENLVIALDADEAGFKAAARAARAALQSGLHVKVAQLPDGLDPADLIVKDAGESWRERIREAKDIITFLLDVLEERAKAKDAFRRAVETAVLPFLVDVQSPIAREQYEKEIAKRLGVSESAVSEARAKLAKATPQPLVKEEKIRPADAPNRIRQAYGLLLWQESMKVPLIDTEEFTRHLEESIGKEMMDELRRMPLEEKEMLRFFAEHLHGKNGSLKRDAATLIRILQRTRLQRELMDNTDALKEAEDAGDEARIEKLSKRSHLLTAEIAKISKEA</sequence>
<protein>
    <recommendedName>
        <fullName evidence="12 13">DNA primase</fullName>
        <ecNumber evidence="12">2.7.7.101</ecNumber>
    </recommendedName>
</protein>
<dbReference type="Gene3D" id="3.90.980.10">
    <property type="entry name" value="DNA primase, catalytic core, N-terminal domain"/>
    <property type="match status" value="1"/>
</dbReference>
<dbReference type="GO" id="GO:0000428">
    <property type="term" value="C:DNA-directed RNA polymerase complex"/>
    <property type="evidence" value="ECO:0007669"/>
    <property type="project" value="UniProtKB-KW"/>
</dbReference>
<dbReference type="GO" id="GO:1990077">
    <property type="term" value="C:primosome complex"/>
    <property type="evidence" value="ECO:0007669"/>
    <property type="project" value="UniProtKB-KW"/>
</dbReference>
<dbReference type="SMART" id="SM00400">
    <property type="entry name" value="ZnF_CHCC"/>
    <property type="match status" value="1"/>
</dbReference>
<evidence type="ECO:0000313" key="18">
    <source>
        <dbReference type="Proteomes" id="UP000176377"/>
    </source>
</evidence>
<dbReference type="HAMAP" id="MF_00974">
    <property type="entry name" value="DNA_primase_DnaG"/>
    <property type="match status" value="1"/>
</dbReference>
<keyword evidence="6 12" id="KW-0479">Metal-binding</keyword>
<dbReference type="EMBL" id="MFLA01000033">
    <property type="protein sequence ID" value="OGG58432.1"/>
    <property type="molecule type" value="Genomic_DNA"/>
</dbReference>
<evidence type="ECO:0000256" key="13">
    <source>
        <dbReference type="PIRNR" id="PIRNR002811"/>
    </source>
</evidence>
<feature type="domain" description="Toprim" evidence="16">
    <location>
        <begin position="249"/>
        <end position="332"/>
    </location>
</feature>
<name>A0A1F6DBN0_9BACT</name>
<evidence type="ECO:0000256" key="11">
    <source>
        <dbReference type="ARBA" id="ARBA00023163"/>
    </source>
</evidence>
<comment type="domain">
    <text evidence="12">Contains an N-terminal zinc-binding domain, a central core domain that contains the primase activity, and a C-terminal DnaB-binding domain.</text>
</comment>
<dbReference type="GO" id="GO:0005737">
    <property type="term" value="C:cytoplasm"/>
    <property type="evidence" value="ECO:0007669"/>
    <property type="project" value="TreeGrafter"/>
</dbReference>
<keyword evidence="4 12" id="KW-0548">Nucleotidyltransferase</keyword>
<dbReference type="InterPro" id="IPR019475">
    <property type="entry name" value="DNA_primase_DnaB-bd"/>
</dbReference>
<comment type="caution">
    <text evidence="17">The sequence shown here is derived from an EMBL/GenBank/DDBJ whole genome shotgun (WGS) entry which is preliminary data.</text>
</comment>
<dbReference type="InterPro" id="IPR037068">
    <property type="entry name" value="DNA_primase_core_N_sf"/>
</dbReference>
<dbReference type="SUPFAM" id="SSF56731">
    <property type="entry name" value="DNA primase core"/>
    <property type="match status" value="1"/>
</dbReference>
<evidence type="ECO:0000256" key="5">
    <source>
        <dbReference type="ARBA" id="ARBA00022705"/>
    </source>
</evidence>
<dbReference type="InterPro" id="IPR030846">
    <property type="entry name" value="DnaG_bac"/>
</dbReference>
<evidence type="ECO:0000256" key="10">
    <source>
        <dbReference type="ARBA" id="ARBA00023125"/>
    </source>
</evidence>
<gene>
    <name evidence="12" type="primary">dnaG</name>
    <name evidence="17" type="ORF">A2765_05795</name>
</gene>
<dbReference type="GO" id="GO:0006269">
    <property type="term" value="P:DNA replication, synthesis of primer"/>
    <property type="evidence" value="ECO:0007669"/>
    <property type="project" value="UniProtKB-UniRule"/>
</dbReference>
<organism evidence="17 18">
    <name type="scientific">Candidatus Kaiserbacteria bacterium RIFCSPHIGHO2_01_FULL_56_24</name>
    <dbReference type="NCBI Taxonomy" id="1798487"/>
    <lineage>
        <taxon>Bacteria</taxon>
        <taxon>Candidatus Kaiseribacteriota</taxon>
    </lineage>
</organism>
<keyword evidence="3 12" id="KW-0808">Transferase</keyword>
<proteinExistence type="inferred from homology"/>
<evidence type="ECO:0000256" key="12">
    <source>
        <dbReference type="HAMAP-Rule" id="MF_00974"/>
    </source>
</evidence>
<dbReference type="Pfam" id="PF13155">
    <property type="entry name" value="Toprim_2"/>
    <property type="match status" value="1"/>
</dbReference>
<comment type="similarity">
    <text evidence="12 13">Belongs to the DnaG primase family.</text>
</comment>
<dbReference type="Proteomes" id="UP000176377">
    <property type="component" value="Unassembled WGS sequence"/>
</dbReference>
<comment type="catalytic activity">
    <reaction evidence="12">
        <text>ssDNA + n NTP = ssDNA/pppN(pN)n-1 hybrid + (n-1) diphosphate.</text>
        <dbReference type="EC" id="2.7.7.101"/>
    </reaction>
</comment>
<dbReference type="SUPFAM" id="SSF57783">
    <property type="entry name" value="Zinc beta-ribbon"/>
    <property type="match status" value="1"/>
</dbReference>
<dbReference type="Pfam" id="PF08275">
    <property type="entry name" value="DNAG_N"/>
    <property type="match status" value="1"/>
</dbReference>
<keyword evidence="8 12" id="KW-0862">Zinc</keyword>
<comment type="cofactor">
    <cofactor evidence="12 13 14">
        <name>Zn(2+)</name>
        <dbReference type="ChEBI" id="CHEBI:29105"/>
    </cofactor>
    <text evidence="12 13 14">Binds 1 zinc ion per monomer.</text>
</comment>
<dbReference type="GO" id="GO:0003677">
    <property type="term" value="F:DNA binding"/>
    <property type="evidence" value="ECO:0007669"/>
    <property type="project" value="UniProtKB-KW"/>
</dbReference>
<comment type="function">
    <text evidence="12 13">RNA polymerase that catalyzes the synthesis of short RNA molecules used as primers for DNA polymerase during DNA replication.</text>
</comment>
<evidence type="ECO:0000256" key="6">
    <source>
        <dbReference type="ARBA" id="ARBA00022723"/>
    </source>
</evidence>
<dbReference type="GO" id="GO:0008270">
    <property type="term" value="F:zinc ion binding"/>
    <property type="evidence" value="ECO:0007669"/>
    <property type="project" value="UniProtKB-UniRule"/>
</dbReference>
<feature type="zinc finger region" description="CHC2-type" evidence="12 14">
    <location>
        <begin position="35"/>
        <end position="59"/>
    </location>
</feature>
<dbReference type="CDD" id="cd03364">
    <property type="entry name" value="TOPRIM_DnaG_primases"/>
    <property type="match status" value="1"/>
</dbReference>
<dbReference type="InterPro" id="IPR036977">
    <property type="entry name" value="DNA_primase_Znf_CHC2"/>
</dbReference>
<keyword evidence="2 12" id="KW-0639">Primosome</keyword>
<evidence type="ECO:0000256" key="8">
    <source>
        <dbReference type="ARBA" id="ARBA00022833"/>
    </source>
</evidence>
<dbReference type="InterPro" id="IPR050219">
    <property type="entry name" value="DnaG_primase"/>
</dbReference>
<dbReference type="PROSITE" id="PS50880">
    <property type="entry name" value="TOPRIM"/>
    <property type="match status" value="1"/>
</dbReference>
<comment type="subunit">
    <text evidence="12">Monomer. Interacts with DnaB.</text>
</comment>
<dbReference type="PIRSF" id="PIRSF002811">
    <property type="entry name" value="DnaG"/>
    <property type="match status" value="1"/>
</dbReference>
<evidence type="ECO:0000256" key="4">
    <source>
        <dbReference type="ARBA" id="ARBA00022695"/>
    </source>
</evidence>
<dbReference type="FunFam" id="3.90.980.10:FF:000001">
    <property type="entry name" value="DNA primase"/>
    <property type="match status" value="1"/>
</dbReference>
<keyword evidence="1 12" id="KW-0240">DNA-directed RNA polymerase</keyword>
<keyword evidence="7 12" id="KW-0863">Zinc-finger</keyword>
<dbReference type="GO" id="GO:0003899">
    <property type="term" value="F:DNA-directed RNA polymerase activity"/>
    <property type="evidence" value="ECO:0007669"/>
    <property type="project" value="UniProtKB-UniRule"/>
</dbReference>
<dbReference type="FunFam" id="3.90.580.10:FF:000001">
    <property type="entry name" value="DNA primase"/>
    <property type="match status" value="1"/>
</dbReference>
<keyword evidence="10 12" id="KW-0238">DNA-binding</keyword>
<evidence type="ECO:0000256" key="9">
    <source>
        <dbReference type="ARBA" id="ARBA00022842"/>
    </source>
</evidence>
<evidence type="ECO:0000256" key="14">
    <source>
        <dbReference type="PIRSR" id="PIRSR002811-1"/>
    </source>
</evidence>
<dbReference type="SMART" id="SM00493">
    <property type="entry name" value="TOPRIM"/>
    <property type="match status" value="1"/>
</dbReference>